<dbReference type="Pfam" id="PF00326">
    <property type="entry name" value="Peptidase_S9"/>
    <property type="match status" value="1"/>
</dbReference>
<dbReference type="Gene3D" id="3.40.50.1820">
    <property type="entry name" value="alpha/beta hydrolase"/>
    <property type="match status" value="1"/>
</dbReference>
<dbReference type="GO" id="GO:0006508">
    <property type="term" value="P:proteolysis"/>
    <property type="evidence" value="ECO:0007669"/>
    <property type="project" value="InterPro"/>
</dbReference>
<dbReference type="Pfam" id="PF07676">
    <property type="entry name" value="PD40"/>
    <property type="match status" value="1"/>
</dbReference>
<dbReference type="SUPFAM" id="SSF82171">
    <property type="entry name" value="DPP6 N-terminal domain-like"/>
    <property type="match status" value="1"/>
</dbReference>
<dbReference type="InterPro" id="IPR029058">
    <property type="entry name" value="AB_hydrolase_fold"/>
</dbReference>
<accession>A0A6J6BWK9</accession>
<dbReference type="InterPro" id="IPR001375">
    <property type="entry name" value="Peptidase_S9_cat"/>
</dbReference>
<keyword evidence="2" id="KW-0645">Protease</keyword>
<reference evidence="5" key="1">
    <citation type="submission" date="2020-05" db="EMBL/GenBank/DDBJ databases">
        <authorList>
            <person name="Chiriac C."/>
            <person name="Salcher M."/>
            <person name="Ghai R."/>
            <person name="Kavagutti S V."/>
        </authorList>
    </citation>
    <scope>NUCLEOTIDE SEQUENCE</scope>
</reference>
<keyword evidence="2" id="KW-0720">Serine protease</keyword>
<dbReference type="InterPro" id="IPR011659">
    <property type="entry name" value="WD40"/>
</dbReference>
<proteinExistence type="predicted"/>
<feature type="domain" description="Peptidase S9 prolyl oligopeptidase catalytic" evidence="4">
    <location>
        <begin position="435"/>
        <end position="641"/>
    </location>
</feature>
<dbReference type="PANTHER" id="PTHR42776:SF27">
    <property type="entry name" value="DIPEPTIDYL PEPTIDASE FAMILY MEMBER 6"/>
    <property type="match status" value="1"/>
</dbReference>
<protein>
    <submittedName>
        <fullName evidence="5">Unannotated protein</fullName>
    </submittedName>
</protein>
<evidence type="ECO:0000256" key="2">
    <source>
        <dbReference type="ARBA" id="ARBA00022825"/>
    </source>
</evidence>
<name>A0A6J6BWK9_9ZZZZ</name>
<dbReference type="Gene3D" id="2.120.10.30">
    <property type="entry name" value="TolB, C-terminal domain"/>
    <property type="match status" value="2"/>
</dbReference>
<gene>
    <name evidence="5" type="ORF">UFOPK1493_00449</name>
</gene>
<feature type="region of interest" description="Disordered" evidence="3">
    <location>
        <begin position="51"/>
        <end position="71"/>
    </location>
</feature>
<dbReference type="GO" id="GO:0004252">
    <property type="term" value="F:serine-type endopeptidase activity"/>
    <property type="evidence" value="ECO:0007669"/>
    <property type="project" value="TreeGrafter"/>
</dbReference>
<dbReference type="EMBL" id="CAEZSR010000009">
    <property type="protein sequence ID" value="CAB4543175.1"/>
    <property type="molecule type" value="Genomic_DNA"/>
</dbReference>
<evidence type="ECO:0000313" key="5">
    <source>
        <dbReference type="EMBL" id="CAB4543175.1"/>
    </source>
</evidence>
<sequence>MTDSVTAQWLAHPYPVHADVAPGGSRVAVTTTRIPLGSTTEVQQIVLLDPAGGEPRPLPAAQPGDHTAAWSPDGRRIAFITERTGTPQVAVADVEATEPVFVTTLPGPVAGPVSWSPDGTRIALTAGRGRTVDRSLPWRTTRGVYWFDGIGHLDDGPQVWTCDVGTGACTMSTDDEWWWSQPRWSPDGTRLAAVAGFDPDEQAFGQHVRIIEPDGTVTSPAVPSGLTLVTAWAPDSSLLVLVSHPAGPLPDADEQFHRVFPDGTVQQVTAPVQVGGSVYGDSPALIGEAFETAMAMHGTDLYVRTHRGGRMGVARHSLVDGSWDEVLTGARSISPLAMTEHGLVVAEQSADTPCRIAVIALDSGPSATGTPLPFPDPAPAPSTAEVHRYTVPSPHDGAPLEAWHLRPHGVDGPLPTVLLIHGGPGAAFGEMLNIDAQALCAAGFGVVYTNPHGSTGYGEAFAAANIDNWGDLPTTDVLAVIDEAVARGWADPDRLGVAGLSYGGYLTCWLACTTDRFRAAVAENPVTNLVSMFGTSDVGRHLLPRSLAADPLDDLSPYLRWSPLFHAARCHTPLLFVVGERDHRCPPTQSFELHSVLRGLGRTSELLMLPGSFHAGSMLGAPAVRLAQDEALVQWMEQWLRSVEDERERG</sequence>
<dbReference type="InterPro" id="IPR011042">
    <property type="entry name" value="6-blade_b-propeller_TolB-like"/>
</dbReference>
<dbReference type="AlphaFoldDB" id="A0A6J6BWK9"/>
<dbReference type="PANTHER" id="PTHR42776">
    <property type="entry name" value="SERINE PEPTIDASE S9 FAMILY MEMBER"/>
    <property type="match status" value="1"/>
</dbReference>
<keyword evidence="1" id="KW-0378">Hydrolase</keyword>
<evidence type="ECO:0000256" key="3">
    <source>
        <dbReference type="SAM" id="MobiDB-lite"/>
    </source>
</evidence>
<dbReference type="SUPFAM" id="SSF53474">
    <property type="entry name" value="alpha/beta-Hydrolases"/>
    <property type="match status" value="1"/>
</dbReference>
<evidence type="ECO:0000256" key="1">
    <source>
        <dbReference type="ARBA" id="ARBA00022801"/>
    </source>
</evidence>
<organism evidence="5">
    <name type="scientific">freshwater metagenome</name>
    <dbReference type="NCBI Taxonomy" id="449393"/>
    <lineage>
        <taxon>unclassified sequences</taxon>
        <taxon>metagenomes</taxon>
        <taxon>ecological metagenomes</taxon>
    </lineage>
</organism>
<evidence type="ECO:0000259" key="4">
    <source>
        <dbReference type="Pfam" id="PF00326"/>
    </source>
</evidence>